<protein>
    <submittedName>
        <fullName evidence="2">DNA polymerase III subunit beta</fullName>
    </submittedName>
</protein>
<comment type="caution">
    <text evidence="2">The sequence shown here is derived from an EMBL/GenBank/DDBJ whole genome shotgun (WGS) entry which is preliminary data.</text>
</comment>
<evidence type="ECO:0000259" key="1">
    <source>
        <dbReference type="Pfam" id="PF01909"/>
    </source>
</evidence>
<dbReference type="Pfam" id="PF01909">
    <property type="entry name" value="NTP_transf_2"/>
    <property type="match status" value="1"/>
</dbReference>
<dbReference type="OrthoDB" id="3422944at2"/>
<reference evidence="2 3" key="1">
    <citation type="submission" date="2015-06" db="EMBL/GenBank/DDBJ databases">
        <title>Draft genome sequence of an Antarctic Pseudomonas sp. strain KG01 with full potential for biotechnological applications.</title>
        <authorList>
            <person name="Pavlov M.S."/>
            <person name="Lira F."/>
            <person name="Martinez J.L."/>
            <person name="Marshall S.H."/>
        </authorList>
    </citation>
    <scope>NUCLEOTIDE SEQUENCE [LARGE SCALE GENOMIC DNA]</scope>
    <source>
        <strain evidence="2 3">KG01</strain>
    </source>
</reference>
<dbReference type="Gene3D" id="3.30.460.10">
    <property type="entry name" value="Beta Polymerase, domain 2"/>
    <property type="match status" value="1"/>
</dbReference>
<organism evidence="2 3">
    <name type="scientific">Pseudomonas fildesensis</name>
    <dbReference type="NCBI Taxonomy" id="1674920"/>
    <lineage>
        <taxon>Bacteria</taxon>
        <taxon>Pseudomonadati</taxon>
        <taxon>Pseudomonadota</taxon>
        <taxon>Gammaproteobacteria</taxon>
        <taxon>Pseudomonadales</taxon>
        <taxon>Pseudomonadaceae</taxon>
        <taxon>Pseudomonas</taxon>
    </lineage>
</organism>
<sequence length="264" mass="30058">MSHDRSTGIDAQGFILTVPVVPVQPEFQLLLDDVCVTLSQVEPGLDGIYLYGSVARGDATPGASDLDLTLVLREPPTPQVLEQLEGLRCALEQRHPQVSKIDFDIGHRAQVLAHENSNRWGFWLKHHCRCVWGDDLSLHFERFRPSREIALAINGDFEPVLTAYLAHIEHASAELERHRLQREAARKLIRATHVLRAEGTLTWPHTLEDHVALFVEHYPTMRIQIAYFLFEARNPSAERDQFSTRLHTFLAWMVAQQAVPPTRT</sequence>
<accession>A0A0J8FRE2</accession>
<dbReference type="EMBL" id="LFMW01000021">
    <property type="protein sequence ID" value="KMT52780.1"/>
    <property type="molecule type" value="Genomic_DNA"/>
</dbReference>
<evidence type="ECO:0000313" key="3">
    <source>
        <dbReference type="Proteomes" id="UP000037551"/>
    </source>
</evidence>
<evidence type="ECO:0000313" key="2">
    <source>
        <dbReference type="EMBL" id="KMT52780.1"/>
    </source>
</evidence>
<dbReference type="Proteomes" id="UP000037551">
    <property type="component" value="Unassembled WGS sequence"/>
</dbReference>
<proteinExistence type="predicted"/>
<dbReference type="GO" id="GO:0016779">
    <property type="term" value="F:nucleotidyltransferase activity"/>
    <property type="evidence" value="ECO:0007669"/>
    <property type="project" value="InterPro"/>
</dbReference>
<name>A0A0J8FRE2_9PSED</name>
<dbReference type="STRING" id="1674920.ACR52_24315"/>
<feature type="domain" description="Polymerase nucleotidyl transferase" evidence="1">
    <location>
        <begin position="46"/>
        <end position="77"/>
    </location>
</feature>
<dbReference type="SUPFAM" id="SSF81301">
    <property type="entry name" value="Nucleotidyltransferase"/>
    <property type="match status" value="1"/>
</dbReference>
<dbReference type="AlphaFoldDB" id="A0A0J8FRE2"/>
<dbReference type="CDD" id="cd05403">
    <property type="entry name" value="NT_KNTase_like"/>
    <property type="match status" value="1"/>
</dbReference>
<dbReference type="InterPro" id="IPR002934">
    <property type="entry name" value="Polymerase_NTP_transf_dom"/>
</dbReference>
<dbReference type="RefSeq" id="WP_048730299.1">
    <property type="nucleotide sequence ID" value="NZ_LFMW01000021.1"/>
</dbReference>
<gene>
    <name evidence="2" type="ORF">ACR52_24315</name>
</gene>
<keyword evidence="3" id="KW-1185">Reference proteome</keyword>
<dbReference type="PATRIC" id="fig|1674920.3.peg.3284"/>
<dbReference type="InterPro" id="IPR043519">
    <property type="entry name" value="NT_sf"/>
</dbReference>